<keyword evidence="1" id="KW-0805">Transcription regulation</keyword>
<dbReference type="Gene3D" id="1.10.10.10">
    <property type="entry name" value="Winged helix-like DNA-binding domain superfamily/Winged helix DNA-binding domain"/>
    <property type="match status" value="1"/>
</dbReference>
<evidence type="ECO:0000313" key="6">
    <source>
        <dbReference type="Proteomes" id="UP001500547"/>
    </source>
</evidence>
<dbReference type="InterPro" id="IPR036390">
    <property type="entry name" value="WH_DNA-bd_sf"/>
</dbReference>
<dbReference type="PRINTS" id="PR00035">
    <property type="entry name" value="HTHGNTR"/>
</dbReference>
<dbReference type="SUPFAM" id="SSF46785">
    <property type="entry name" value="Winged helix' DNA-binding domain"/>
    <property type="match status" value="1"/>
</dbReference>
<evidence type="ECO:0000256" key="3">
    <source>
        <dbReference type="ARBA" id="ARBA00023163"/>
    </source>
</evidence>
<evidence type="ECO:0000313" key="5">
    <source>
        <dbReference type="EMBL" id="GAA5157441.1"/>
    </source>
</evidence>
<reference evidence="6" key="1">
    <citation type="journal article" date="2019" name="Int. J. Syst. Evol. Microbiol.">
        <title>The Global Catalogue of Microorganisms (GCM) 10K type strain sequencing project: providing services to taxonomists for standard genome sequencing and annotation.</title>
        <authorList>
            <consortium name="The Broad Institute Genomics Platform"/>
            <consortium name="The Broad Institute Genome Sequencing Center for Infectious Disease"/>
            <person name="Wu L."/>
            <person name="Ma J."/>
        </authorList>
    </citation>
    <scope>NUCLEOTIDE SEQUENCE [LARGE SCALE GENOMIC DNA]</scope>
    <source>
        <strain evidence="6">JCM 18715</strain>
    </source>
</reference>
<evidence type="ECO:0000256" key="1">
    <source>
        <dbReference type="ARBA" id="ARBA00023015"/>
    </source>
</evidence>
<evidence type="ECO:0000256" key="2">
    <source>
        <dbReference type="ARBA" id="ARBA00023125"/>
    </source>
</evidence>
<gene>
    <name evidence="5" type="ORF">GCM10025770_00660</name>
</gene>
<accession>A0ABP9QAB4</accession>
<keyword evidence="6" id="KW-1185">Reference proteome</keyword>
<dbReference type="EMBL" id="BAABLD010000001">
    <property type="protein sequence ID" value="GAA5157441.1"/>
    <property type="molecule type" value="Genomic_DNA"/>
</dbReference>
<organism evidence="5 6">
    <name type="scientific">Viridibacterium curvum</name>
    <dbReference type="NCBI Taxonomy" id="1101404"/>
    <lineage>
        <taxon>Bacteria</taxon>
        <taxon>Pseudomonadati</taxon>
        <taxon>Pseudomonadota</taxon>
        <taxon>Betaproteobacteria</taxon>
        <taxon>Rhodocyclales</taxon>
        <taxon>Rhodocyclaceae</taxon>
        <taxon>Viridibacterium</taxon>
    </lineage>
</organism>
<dbReference type="SUPFAM" id="SSF48008">
    <property type="entry name" value="GntR ligand-binding domain-like"/>
    <property type="match status" value="1"/>
</dbReference>
<dbReference type="PANTHER" id="PTHR43537:SF5">
    <property type="entry name" value="UXU OPERON TRANSCRIPTIONAL REGULATOR"/>
    <property type="match status" value="1"/>
</dbReference>
<proteinExistence type="predicted"/>
<feature type="domain" description="HTH gntR-type" evidence="4">
    <location>
        <begin position="16"/>
        <end position="84"/>
    </location>
</feature>
<dbReference type="Gene3D" id="1.20.120.530">
    <property type="entry name" value="GntR ligand-binding domain-like"/>
    <property type="match status" value="1"/>
</dbReference>
<keyword evidence="2" id="KW-0238">DNA-binding</keyword>
<comment type="caution">
    <text evidence="5">The sequence shown here is derived from an EMBL/GenBank/DDBJ whole genome shotgun (WGS) entry which is preliminary data.</text>
</comment>
<dbReference type="Pfam" id="PF00392">
    <property type="entry name" value="GntR"/>
    <property type="match status" value="1"/>
</dbReference>
<dbReference type="Proteomes" id="UP001500547">
    <property type="component" value="Unassembled WGS sequence"/>
</dbReference>
<keyword evidence="3" id="KW-0804">Transcription</keyword>
<dbReference type="PROSITE" id="PS50949">
    <property type="entry name" value="HTH_GNTR"/>
    <property type="match status" value="1"/>
</dbReference>
<dbReference type="CDD" id="cd07377">
    <property type="entry name" value="WHTH_GntR"/>
    <property type="match status" value="1"/>
</dbReference>
<dbReference type="Pfam" id="PF07729">
    <property type="entry name" value="FCD"/>
    <property type="match status" value="1"/>
</dbReference>
<dbReference type="RefSeq" id="WP_345530825.1">
    <property type="nucleotide sequence ID" value="NZ_BAABLD010000001.1"/>
</dbReference>
<sequence>MSDPKESLQAKRSPNDSLATLVSTDLLRRIEGNELTPGSRLPSERELMARYGVSRTVVREAISSLRSSGRVATQQGRGAFVLATTGLMVRKLPLTTERATSRQTHLHLLEVRNAVEAEAAAIAARRRTDKEMRAIEQARESLSIALDGGGNLRRKDVDFHLAIARATHNAYFEDVFGALLQLRADRPLRRTDSLQARKKRVQIIRTEHLMIVQAIERQDPDAARSAMQLHLSNSAHRAAALFDAADAGKEPEASAENGDEH</sequence>
<protein>
    <submittedName>
        <fullName evidence="5">FadR/GntR family transcriptional regulator</fullName>
    </submittedName>
</protein>
<dbReference type="InterPro" id="IPR011711">
    <property type="entry name" value="GntR_C"/>
</dbReference>
<dbReference type="PANTHER" id="PTHR43537">
    <property type="entry name" value="TRANSCRIPTIONAL REGULATOR, GNTR FAMILY"/>
    <property type="match status" value="1"/>
</dbReference>
<dbReference type="InterPro" id="IPR000524">
    <property type="entry name" value="Tscrpt_reg_HTH_GntR"/>
</dbReference>
<evidence type="ECO:0000259" key="4">
    <source>
        <dbReference type="PROSITE" id="PS50949"/>
    </source>
</evidence>
<dbReference type="SMART" id="SM00345">
    <property type="entry name" value="HTH_GNTR"/>
    <property type="match status" value="1"/>
</dbReference>
<name>A0ABP9QAB4_9RHOO</name>
<dbReference type="InterPro" id="IPR008920">
    <property type="entry name" value="TF_FadR/GntR_C"/>
</dbReference>
<dbReference type="SMART" id="SM00895">
    <property type="entry name" value="FCD"/>
    <property type="match status" value="1"/>
</dbReference>
<dbReference type="InterPro" id="IPR036388">
    <property type="entry name" value="WH-like_DNA-bd_sf"/>
</dbReference>